<sequence>MQIKFEGQERQIDSNTLINTLIHYNTIISEANREFGGGSKNVSLKINAIEKGSFLIDMSLQETVMGIFSSEGIAYLSGLVTIIGGVFSLYKSNKGNPAKTVDVNVNIKGSNNTIENTVINVYNTPVVREAISKSIETANEDSGVEGIVISGKGIEPIVFKKREFADLIYTDFDKEEDRVDEYDEIIEATLSITKLSFDRGGQWQFMYNGFKISTTMKNDALMKHIDEGARFAKGDSIKVKMKIIKKYNPKYNAYENMAYKIIEFLEHIIGNKPKQMKIFNE</sequence>
<gene>
    <name evidence="1" type="ORF">EZS27_009383</name>
</gene>
<dbReference type="AlphaFoldDB" id="A0A5J4SCA8"/>
<comment type="caution">
    <text evidence="1">The sequence shown here is derived from an EMBL/GenBank/DDBJ whole genome shotgun (WGS) entry which is preliminary data.</text>
</comment>
<proteinExistence type="predicted"/>
<name>A0A5J4SCA8_9ZZZZ</name>
<reference evidence="1" key="1">
    <citation type="submission" date="2019-03" db="EMBL/GenBank/DDBJ databases">
        <title>Single cell metagenomics reveals metabolic interactions within the superorganism composed of flagellate Streblomastix strix and complex community of Bacteroidetes bacteria on its surface.</title>
        <authorList>
            <person name="Treitli S.C."/>
            <person name="Kolisko M."/>
            <person name="Husnik F."/>
            <person name="Keeling P."/>
            <person name="Hampl V."/>
        </authorList>
    </citation>
    <scope>NUCLEOTIDE SEQUENCE</scope>
    <source>
        <strain evidence="1">STM</strain>
    </source>
</reference>
<organism evidence="1">
    <name type="scientific">termite gut metagenome</name>
    <dbReference type="NCBI Taxonomy" id="433724"/>
    <lineage>
        <taxon>unclassified sequences</taxon>
        <taxon>metagenomes</taxon>
        <taxon>organismal metagenomes</taxon>
    </lineage>
</organism>
<dbReference type="EMBL" id="SNRY01000299">
    <property type="protein sequence ID" value="KAA6342923.1"/>
    <property type="molecule type" value="Genomic_DNA"/>
</dbReference>
<accession>A0A5J4SCA8</accession>
<protein>
    <submittedName>
        <fullName evidence="1">Uncharacterized protein</fullName>
    </submittedName>
</protein>
<evidence type="ECO:0000313" key="1">
    <source>
        <dbReference type="EMBL" id="KAA6342923.1"/>
    </source>
</evidence>